<evidence type="ECO:0000256" key="1">
    <source>
        <dbReference type="ARBA" id="ARBA00008535"/>
    </source>
</evidence>
<dbReference type="SUPFAM" id="SSF52540">
    <property type="entry name" value="P-loop containing nucleoside triphosphate hydrolases"/>
    <property type="match status" value="2"/>
</dbReference>
<dbReference type="Proteomes" id="UP000245119">
    <property type="component" value="Linkage Group LG3"/>
</dbReference>
<comment type="caution">
    <text evidence="6">The sequence shown here is derived from an EMBL/GenBank/DDBJ whole genome shotgun (WGS) entry which is preliminary data.</text>
</comment>
<protein>
    <recommendedName>
        <fullName evidence="5">AIG1-type G domain-containing protein</fullName>
    </recommendedName>
</protein>
<evidence type="ECO:0000256" key="3">
    <source>
        <dbReference type="ARBA" id="ARBA00023134"/>
    </source>
</evidence>
<dbReference type="STRING" id="400727.A0A2T7PP44"/>
<dbReference type="InterPro" id="IPR027417">
    <property type="entry name" value="P-loop_NTPase"/>
</dbReference>
<evidence type="ECO:0000256" key="2">
    <source>
        <dbReference type="ARBA" id="ARBA00022741"/>
    </source>
</evidence>
<organism evidence="6 7">
    <name type="scientific">Pomacea canaliculata</name>
    <name type="common">Golden apple snail</name>
    <dbReference type="NCBI Taxonomy" id="400727"/>
    <lineage>
        <taxon>Eukaryota</taxon>
        <taxon>Metazoa</taxon>
        <taxon>Spiralia</taxon>
        <taxon>Lophotrochozoa</taxon>
        <taxon>Mollusca</taxon>
        <taxon>Gastropoda</taxon>
        <taxon>Caenogastropoda</taxon>
        <taxon>Architaenioglossa</taxon>
        <taxon>Ampullarioidea</taxon>
        <taxon>Ampullariidae</taxon>
        <taxon>Pomacea</taxon>
    </lineage>
</organism>
<dbReference type="InterPro" id="IPR045058">
    <property type="entry name" value="GIMA/IAN/Toc"/>
</dbReference>
<dbReference type="PANTHER" id="PTHR10903">
    <property type="entry name" value="GTPASE, IMAP FAMILY MEMBER-RELATED"/>
    <property type="match status" value="1"/>
</dbReference>
<name>A0A2T7PP44_POMCA</name>
<accession>A0A2T7PP44</accession>
<feature type="compositionally biased region" description="Polar residues" evidence="4">
    <location>
        <begin position="434"/>
        <end position="476"/>
    </location>
</feature>
<dbReference type="InterPro" id="IPR006703">
    <property type="entry name" value="G_AIG1"/>
</dbReference>
<dbReference type="PROSITE" id="PS51720">
    <property type="entry name" value="G_AIG1"/>
    <property type="match status" value="1"/>
</dbReference>
<dbReference type="OrthoDB" id="6120595at2759"/>
<keyword evidence="7" id="KW-1185">Reference proteome</keyword>
<evidence type="ECO:0000313" key="6">
    <source>
        <dbReference type="EMBL" id="PVD35206.1"/>
    </source>
</evidence>
<comment type="similarity">
    <text evidence="1">Belongs to the TRAFAC class TrmE-Era-EngA-EngB-Septin-like GTPase superfamily. AIG1/Toc34/Toc159-like paraseptin GTPase family. IAN subfamily.</text>
</comment>
<evidence type="ECO:0000313" key="7">
    <source>
        <dbReference type="Proteomes" id="UP000245119"/>
    </source>
</evidence>
<dbReference type="GO" id="GO:0005525">
    <property type="term" value="F:GTP binding"/>
    <property type="evidence" value="ECO:0007669"/>
    <property type="project" value="UniProtKB-KW"/>
</dbReference>
<sequence length="659" mass="73356">MSKPSEEHFRIILLGKRGSGKSATGNTLLAAEKFQTDSDGTKELKRSVVVRDERKEGKKLIIEVTDTPGFSGTKATTQEMKTTVVKSVMAYRPEFCIFVYVMKFNGYEKEDFEMYKRFLDLFEPEISPYTILLFTGGDYLRERDYGEELQKLLGQNFPAISDNFLVFDNKTSILKRKKKQTDELLDKIRDAMGKTKEKPFQSDLLKEVDKAVRQAVKRGAGKLLVHCACAVLSSHHSATLVGADGGLLTSFCTRHGAQARGILSLKMSVSTKPNALCVVSVDQIEAWAQEEGLDPRTVEILKDEGFTSLSLLRMLTAHDIEVTFQVPRRLSLAQCLVLKRALALLPTSTDHVDAQVKSWANKEGISNWTLTVLERKGLTSLKKLLLLKSEEVNEFFNTGVLSGIELLAFKRAIEVLQNSQICSKMIQETKRENLQTTADKTGTKGTNSVTTGEKNQQQVSKLSGQASVPSSDTGQLKTVRGSVASDDGKNESGSGSMLSRLFSGRTDRKTDVKEENILCPQVMDTPGLFGDLSNEDVAKDIVGHVREMRPDAVLYVVRYGRYTEEDFTTFRELKTMLGPDLLSHVIIVFTEGDELKKSMGSVQTLISSAKDLLGRVLEECGRRGVAIDNHAKQRKPECESLILEVRKLTRDNEGRRLTV</sequence>
<gene>
    <name evidence="6" type="ORF">C0Q70_06487</name>
</gene>
<dbReference type="EMBL" id="PZQS01000003">
    <property type="protein sequence ID" value="PVD35206.1"/>
    <property type="molecule type" value="Genomic_DNA"/>
</dbReference>
<dbReference type="Pfam" id="PF04548">
    <property type="entry name" value="AIG1"/>
    <property type="match status" value="2"/>
</dbReference>
<keyword evidence="2" id="KW-0547">Nucleotide-binding</keyword>
<dbReference type="PANTHER" id="PTHR10903:SF184">
    <property type="entry name" value="GTP-BINDING PROTEIN A"/>
    <property type="match status" value="1"/>
</dbReference>
<evidence type="ECO:0000259" key="5">
    <source>
        <dbReference type="PROSITE" id="PS51720"/>
    </source>
</evidence>
<dbReference type="Gene3D" id="3.40.50.300">
    <property type="entry name" value="P-loop containing nucleotide triphosphate hydrolases"/>
    <property type="match status" value="2"/>
</dbReference>
<evidence type="ECO:0000256" key="4">
    <source>
        <dbReference type="SAM" id="MobiDB-lite"/>
    </source>
</evidence>
<reference evidence="6 7" key="1">
    <citation type="submission" date="2018-04" db="EMBL/GenBank/DDBJ databases">
        <title>The genome of golden apple snail Pomacea canaliculata provides insight into stress tolerance and invasive adaptation.</title>
        <authorList>
            <person name="Liu C."/>
            <person name="Liu B."/>
            <person name="Ren Y."/>
            <person name="Zhang Y."/>
            <person name="Wang H."/>
            <person name="Li S."/>
            <person name="Jiang F."/>
            <person name="Yin L."/>
            <person name="Zhang G."/>
            <person name="Qian W."/>
            <person name="Fan W."/>
        </authorList>
    </citation>
    <scope>NUCLEOTIDE SEQUENCE [LARGE SCALE GENOMIC DNA]</scope>
    <source>
        <strain evidence="6">SZHN2017</strain>
        <tissue evidence="6">Muscle</tissue>
    </source>
</reference>
<feature type="region of interest" description="Disordered" evidence="4">
    <location>
        <begin position="433"/>
        <end position="507"/>
    </location>
</feature>
<feature type="domain" description="AIG1-type G" evidence="5">
    <location>
        <begin position="6"/>
        <end position="209"/>
    </location>
</feature>
<proteinExistence type="inferred from homology"/>
<dbReference type="AlphaFoldDB" id="A0A2T7PP44"/>
<keyword evidence="3" id="KW-0342">GTP-binding</keyword>